<organism evidence="1 2">
    <name type="scientific">Pyropia yezoensis</name>
    <name type="common">Susabi-nori</name>
    <name type="synonym">Porphyra yezoensis</name>
    <dbReference type="NCBI Taxonomy" id="2788"/>
    <lineage>
        <taxon>Eukaryota</taxon>
        <taxon>Rhodophyta</taxon>
        <taxon>Bangiophyceae</taxon>
        <taxon>Bangiales</taxon>
        <taxon>Bangiaceae</taxon>
        <taxon>Pyropia</taxon>
    </lineage>
</organism>
<gene>
    <name evidence="1" type="ORF">I4F81_008086</name>
</gene>
<evidence type="ECO:0000313" key="2">
    <source>
        <dbReference type="Proteomes" id="UP000798662"/>
    </source>
</evidence>
<reference evidence="1" key="1">
    <citation type="submission" date="2019-11" db="EMBL/GenBank/DDBJ databases">
        <title>Nori genome reveals adaptations in red seaweeds to the harsh intertidal environment.</title>
        <authorList>
            <person name="Wang D."/>
            <person name="Mao Y."/>
        </authorList>
    </citation>
    <scope>NUCLEOTIDE SEQUENCE</scope>
    <source>
        <tissue evidence="1">Gametophyte</tissue>
    </source>
</reference>
<dbReference type="Proteomes" id="UP000798662">
    <property type="component" value="Chromosome 2"/>
</dbReference>
<name>A0ACC3C6E2_PYRYE</name>
<sequence>MAAFAVNGMFPVAKVGASAFTANTMSAPSTAPAQAAATPLTMVVDPFQRRFQSPGKIGVDYTVPKKLASYKRSGGASLIDYPTSASMAGIYTLSNCGKRSGAAKIFAKADEFMAKGITMQYKRTAVPSGVYTTKCAEATQHGGAEFKRVFNRITAFKAAQKSPAAKATAKFQNRRKAIIAAHGCHHEEVQFCNNPMSASVYLAGRNEANGTCIRYATPSSEAEDYMCRVVLDQKRRPSAAGGVYRPSVFCTDGHAKGQAEQRRVATLAGEFRAAQQSASATSAAAFKAPMEALTVYGHGDCNAEEEIYRNYPSVAMAMVTD</sequence>
<evidence type="ECO:0000313" key="1">
    <source>
        <dbReference type="EMBL" id="KAK1865556.1"/>
    </source>
</evidence>
<protein>
    <submittedName>
        <fullName evidence="1">Uncharacterized protein</fullName>
    </submittedName>
</protein>
<accession>A0ACC3C6E2</accession>
<keyword evidence="2" id="KW-1185">Reference proteome</keyword>
<comment type="caution">
    <text evidence="1">The sequence shown here is derived from an EMBL/GenBank/DDBJ whole genome shotgun (WGS) entry which is preliminary data.</text>
</comment>
<dbReference type="EMBL" id="CM020619">
    <property type="protein sequence ID" value="KAK1865556.1"/>
    <property type="molecule type" value="Genomic_DNA"/>
</dbReference>
<proteinExistence type="predicted"/>